<feature type="transmembrane region" description="Helical" evidence="1">
    <location>
        <begin position="31"/>
        <end position="48"/>
    </location>
</feature>
<keyword evidence="1" id="KW-0472">Membrane</keyword>
<feature type="domain" description="Phosphatidic acid phosphatase type 2/haloperoxidase" evidence="2">
    <location>
        <begin position="52"/>
        <end position="159"/>
    </location>
</feature>
<dbReference type="InterPro" id="IPR036938">
    <property type="entry name" value="PAP2/HPO_sf"/>
</dbReference>
<evidence type="ECO:0000256" key="1">
    <source>
        <dbReference type="SAM" id="Phobius"/>
    </source>
</evidence>
<dbReference type="RefSeq" id="WP_071390336.1">
    <property type="nucleotide sequence ID" value="NZ_MLQS01000019.1"/>
</dbReference>
<evidence type="ECO:0000313" key="4">
    <source>
        <dbReference type="Proteomes" id="UP000180057"/>
    </source>
</evidence>
<dbReference type="Pfam" id="PF01569">
    <property type="entry name" value="PAP2"/>
    <property type="match status" value="1"/>
</dbReference>
<sequence>MDDQIFKAINGLAGRYPLVDKFMIEVSKKSNFLFIFILILISLRSLHIKKLTRQTILSIVFSFSICSFINLFYYKPRPFVKRRIGILIPSKLTSSFPSRHTLLAFAVSTSIFLHKRIVGSILMGFSALSGISRIWVGHHYPTDIIGSAITSSLTSFIINKRL</sequence>
<dbReference type="STRING" id="472963.BKP45_14140"/>
<feature type="transmembrane region" description="Helical" evidence="1">
    <location>
        <begin position="54"/>
        <end position="74"/>
    </location>
</feature>
<dbReference type="EMBL" id="MLQS01000019">
    <property type="protein sequence ID" value="OIJ19290.1"/>
    <property type="molecule type" value="Genomic_DNA"/>
</dbReference>
<gene>
    <name evidence="3" type="ORF">BKP45_14140</name>
</gene>
<dbReference type="OrthoDB" id="9789113at2"/>
<dbReference type="SMART" id="SM00014">
    <property type="entry name" value="acidPPc"/>
    <property type="match status" value="1"/>
</dbReference>
<dbReference type="AlphaFoldDB" id="A0A1S2M454"/>
<accession>A0A1S2M454</accession>
<protein>
    <submittedName>
        <fullName evidence="3">Undecaprenyl-diphosphatase</fullName>
    </submittedName>
</protein>
<dbReference type="SUPFAM" id="SSF48317">
    <property type="entry name" value="Acid phosphatase/Vanadium-dependent haloperoxidase"/>
    <property type="match status" value="1"/>
</dbReference>
<keyword evidence="1" id="KW-1133">Transmembrane helix</keyword>
<reference evidence="3 4" key="1">
    <citation type="submission" date="2016-10" db="EMBL/GenBank/DDBJ databases">
        <title>Draft genome sequences of four alkaliphilic bacteria belonging to the Anaerobacillus genus.</title>
        <authorList>
            <person name="Bassil N.M."/>
            <person name="Lloyd J.R."/>
        </authorList>
    </citation>
    <scope>NUCLEOTIDE SEQUENCE [LARGE SCALE GENOMIC DNA]</scope>
    <source>
        <strain evidence="3 4">DSM 22531</strain>
    </source>
</reference>
<dbReference type="Gene3D" id="1.20.144.10">
    <property type="entry name" value="Phosphatidic acid phosphatase type 2/haloperoxidase"/>
    <property type="match status" value="1"/>
</dbReference>
<dbReference type="InterPro" id="IPR000326">
    <property type="entry name" value="PAP2/HPO"/>
</dbReference>
<dbReference type="Proteomes" id="UP000180057">
    <property type="component" value="Unassembled WGS sequence"/>
</dbReference>
<name>A0A1S2M454_9BACI</name>
<evidence type="ECO:0000313" key="3">
    <source>
        <dbReference type="EMBL" id="OIJ19290.1"/>
    </source>
</evidence>
<evidence type="ECO:0000259" key="2">
    <source>
        <dbReference type="SMART" id="SM00014"/>
    </source>
</evidence>
<organism evidence="3 4">
    <name type="scientific">Anaerobacillus alkalidiazotrophicus</name>
    <dbReference type="NCBI Taxonomy" id="472963"/>
    <lineage>
        <taxon>Bacteria</taxon>
        <taxon>Bacillati</taxon>
        <taxon>Bacillota</taxon>
        <taxon>Bacilli</taxon>
        <taxon>Bacillales</taxon>
        <taxon>Bacillaceae</taxon>
        <taxon>Anaerobacillus</taxon>
    </lineage>
</organism>
<dbReference type="PANTHER" id="PTHR14969">
    <property type="entry name" value="SPHINGOSINE-1-PHOSPHATE PHOSPHOHYDROLASE"/>
    <property type="match status" value="1"/>
</dbReference>
<keyword evidence="1" id="KW-0812">Transmembrane</keyword>
<keyword evidence="4" id="KW-1185">Reference proteome</keyword>
<comment type="caution">
    <text evidence="3">The sequence shown here is derived from an EMBL/GenBank/DDBJ whole genome shotgun (WGS) entry which is preliminary data.</text>
</comment>
<proteinExistence type="predicted"/>
<dbReference type="PANTHER" id="PTHR14969:SF58">
    <property type="entry name" value="UNDECAPRENYL-DIPHOSPHATASE BCRC"/>
    <property type="match status" value="1"/>
</dbReference>